<sequence length="97" mass="10809">MPWGASAGVFIPIHVPCVSLCAPCCPPRLKRVSALPTMQFLCSLPMRSPGRAPHHHAFSPESYLRGACEGMQGGMVERQKQAGRERGEVWDRHERDR</sequence>
<feature type="signal peptide" evidence="2">
    <location>
        <begin position="1"/>
        <end position="21"/>
    </location>
</feature>
<proteinExistence type="predicted"/>
<evidence type="ECO:0008006" key="5">
    <source>
        <dbReference type="Google" id="ProtNLM"/>
    </source>
</evidence>
<evidence type="ECO:0000313" key="3">
    <source>
        <dbReference type="EMBL" id="KAK0725045.1"/>
    </source>
</evidence>
<accession>A0AA40E2V9</accession>
<dbReference type="AlphaFoldDB" id="A0AA40E2V9"/>
<keyword evidence="4" id="KW-1185">Reference proteome</keyword>
<protein>
    <recommendedName>
        <fullName evidence="5">Secreted protein</fullName>
    </recommendedName>
</protein>
<evidence type="ECO:0000313" key="4">
    <source>
        <dbReference type="Proteomes" id="UP001172102"/>
    </source>
</evidence>
<comment type="caution">
    <text evidence="3">The sequence shown here is derived from an EMBL/GenBank/DDBJ whole genome shotgun (WGS) entry which is preliminary data.</text>
</comment>
<dbReference type="EMBL" id="JAUKUA010000002">
    <property type="protein sequence ID" value="KAK0725045.1"/>
    <property type="molecule type" value="Genomic_DNA"/>
</dbReference>
<feature type="region of interest" description="Disordered" evidence="1">
    <location>
        <begin position="76"/>
        <end position="97"/>
    </location>
</feature>
<dbReference type="Proteomes" id="UP001172102">
    <property type="component" value="Unassembled WGS sequence"/>
</dbReference>
<feature type="compositionally biased region" description="Basic and acidic residues" evidence="1">
    <location>
        <begin position="77"/>
        <end position="97"/>
    </location>
</feature>
<evidence type="ECO:0000256" key="1">
    <source>
        <dbReference type="SAM" id="MobiDB-lite"/>
    </source>
</evidence>
<gene>
    <name evidence="3" type="ORF">B0H67DRAFT_569373</name>
</gene>
<feature type="chain" id="PRO_5041433606" description="Secreted protein" evidence="2">
    <location>
        <begin position="22"/>
        <end position="97"/>
    </location>
</feature>
<evidence type="ECO:0000256" key="2">
    <source>
        <dbReference type="SAM" id="SignalP"/>
    </source>
</evidence>
<name>A0AA40E2V9_9PEZI</name>
<reference evidence="3" key="1">
    <citation type="submission" date="2023-06" db="EMBL/GenBank/DDBJ databases">
        <title>Genome-scale phylogeny and comparative genomics of the fungal order Sordariales.</title>
        <authorList>
            <consortium name="Lawrence Berkeley National Laboratory"/>
            <person name="Hensen N."/>
            <person name="Bonometti L."/>
            <person name="Westerberg I."/>
            <person name="Brannstrom I.O."/>
            <person name="Guillou S."/>
            <person name="Cros-Aarteil S."/>
            <person name="Calhoun S."/>
            <person name="Haridas S."/>
            <person name="Kuo A."/>
            <person name="Mondo S."/>
            <person name="Pangilinan J."/>
            <person name="Riley R."/>
            <person name="Labutti K."/>
            <person name="Andreopoulos B."/>
            <person name="Lipzen A."/>
            <person name="Chen C."/>
            <person name="Yanf M."/>
            <person name="Daum C."/>
            <person name="Ng V."/>
            <person name="Clum A."/>
            <person name="Steindorff A."/>
            <person name="Ohm R."/>
            <person name="Martin F."/>
            <person name="Silar P."/>
            <person name="Natvig D."/>
            <person name="Lalanne C."/>
            <person name="Gautier V."/>
            <person name="Ament-Velasquez S.L."/>
            <person name="Kruys A."/>
            <person name="Hutchinson M.I."/>
            <person name="Powell A.J."/>
            <person name="Barry K."/>
            <person name="Miller A.N."/>
            <person name="Grigoriev I.V."/>
            <person name="Debuchy R."/>
            <person name="Gladieux P."/>
            <person name="Thoren M.H."/>
            <person name="Johannesson H."/>
        </authorList>
    </citation>
    <scope>NUCLEOTIDE SEQUENCE</scope>
    <source>
        <strain evidence="3">SMH4607-1</strain>
    </source>
</reference>
<organism evidence="3 4">
    <name type="scientific">Lasiosphaeris hirsuta</name>
    <dbReference type="NCBI Taxonomy" id="260670"/>
    <lineage>
        <taxon>Eukaryota</taxon>
        <taxon>Fungi</taxon>
        <taxon>Dikarya</taxon>
        <taxon>Ascomycota</taxon>
        <taxon>Pezizomycotina</taxon>
        <taxon>Sordariomycetes</taxon>
        <taxon>Sordariomycetidae</taxon>
        <taxon>Sordariales</taxon>
        <taxon>Lasiosphaeriaceae</taxon>
        <taxon>Lasiosphaeris</taxon>
    </lineage>
</organism>
<keyword evidence="2" id="KW-0732">Signal</keyword>